<organism evidence="6">
    <name type="scientific">Ralstonia solanacearum</name>
    <name type="common">Pseudomonas solanacearum</name>
    <dbReference type="NCBI Taxonomy" id="305"/>
    <lineage>
        <taxon>Bacteria</taxon>
        <taxon>Pseudomonadati</taxon>
        <taxon>Pseudomonadota</taxon>
        <taxon>Betaproteobacteria</taxon>
        <taxon>Burkholderiales</taxon>
        <taxon>Burkholderiaceae</taxon>
        <taxon>Ralstonia</taxon>
        <taxon>Ralstonia solanacearum species complex</taxon>
    </lineage>
</organism>
<dbReference type="InterPro" id="IPR027417">
    <property type="entry name" value="P-loop_NTPase"/>
</dbReference>
<keyword evidence="1" id="KW-0547">Nucleotide-binding</keyword>
<name>A0ABY6N9H7_RALSL</name>
<dbReference type="PANTHER" id="PTHR35372">
    <property type="entry name" value="ATP BINDING PROTEIN-RELATED"/>
    <property type="match status" value="1"/>
</dbReference>
<keyword evidence="2" id="KW-0378">Hydrolase</keyword>
<dbReference type="Gene3D" id="3.40.50.300">
    <property type="entry name" value="P-loop containing nucleotide triphosphate hydrolases"/>
    <property type="match status" value="1"/>
</dbReference>
<protein>
    <submittedName>
        <fullName evidence="6">Phage/plasmid primase, P4 family</fullName>
    </submittedName>
</protein>
<dbReference type="InterPro" id="IPR014015">
    <property type="entry name" value="Helicase_SF3_DNA-vir"/>
</dbReference>
<dbReference type="Pfam" id="PF19263">
    <property type="entry name" value="DUF5906"/>
    <property type="match status" value="1"/>
</dbReference>
<evidence type="ECO:0000313" key="6">
    <source>
        <dbReference type="EMBL" id="UZF13801.1"/>
    </source>
</evidence>
<dbReference type="InterPro" id="IPR045455">
    <property type="entry name" value="NrS-1_pol-like_helicase"/>
</dbReference>
<evidence type="ECO:0000256" key="2">
    <source>
        <dbReference type="ARBA" id="ARBA00022801"/>
    </source>
</evidence>
<evidence type="ECO:0000256" key="3">
    <source>
        <dbReference type="ARBA" id="ARBA00022840"/>
    </source>
</evidence>
<dbReference type="InterPro" id="IPR006500">
    <property type="entry name" value="Helicase_put_C_phage/plasmid"/>
</dbReference>
<dbReference type="PROSITE" id="PS51206">
    <property type="entry name" value="SF3_HELICASE_1"/>
    <property type="match status" value="1"/>
</dbReference>
<feature type="region of interest" description="Disordered" evidence="4">
    <location>
        <begin position="14"/>
        <end position="74"/>
    </location>
</feature>
<evidence type="ECO:0000259" key="5">
    <source>
        <dbReference type="PROSITE" id="PS51206"/>
    </source>
</evidence>
<proteinExistence type="predicted"/>
<accession>A0ABY6N9H7</accession>
<dbReference type="Pfam" id="PF08706">
    <property type="entry name" value="D5_N"/>
    <property type="match status" value="1"/>
</dbReference>
<dbReference type="EMBL" id="CP085043">
    <property type="protein sequence ID" value="UZF13801.1"/>
    <property type="molecule type" value="Genomic_DNA"/>
</dbReference>
<evidence type="ECO:0000256" key="1">
    <source>
        <dbReference type="ARBA" id="ARBA00022741"/>
    </source>
</evidence>
<dbReference type="InterPro" id="IPR051620">
    <property type="entry name" value="ORF904-like_C"/>
</dbReference>
<dbReference type="SUPFAM" id="SSF52540">
    <property type="entry name" value="P-loop containing nucleoside triphosphate hydrolases"/>
    <property type="match status" value="1"/>
</dbReference>
<dbReference type="NCBIfam" id="TIGR01613">
    <property type="entry name" value="primase_Cterm"/>
    <property type="match status" value="1"/>
</dbReference>
<dbReference type="SMART" id="SM00885">
    <property type="entry name" value="D5_N"/>
    <property type="match status" value="1"/>
</dbReference>
<keyword evidence="3" id="KW-0067">ATP-binding</keyword>
<feature type="domain" description="SF3 helicase" evidence="5">
    <location>
        <begin position="241"/>
        <end position="403"/>
    </location>
</feature>
<feature type="compositionally biased region" description="Basic and acidic residues" evidence="4">
    <location>
        <begin position="51"/>
        <end position="60"/>
    </location>
</feature>
<dbReference type="InterPro" id="IPR014818">
    <property type="entry name" value="Phage/plasmid_primase_P4_C"/>
</dbReference>
<reference evidence="6" key="1">
    <citation type="submission" date="2021-10" db="EMBL/GenBank/DDBJ databases">
        <title>Complete genome sequences of five Ralstonia solancearum strains isolated from sunflower.</title>
        <authorList>
            <person name="She X."/>
            <person name="He Z."/>
        </authorList>
    </citation>
    <scope>NUCLEOTIDE SEQUENCE</scope>
    <source>
        <strain evidence="6">RS638</strain>
    </source>
</reference>
<evidence type="ECO:0000256" key="4">
    <source>
        <dbReference type="SAM" id="MobiDB-lite"/>
    </source>
</evidence>
<sequence length="527" mass="58339">MSAFISIEEIRAMQRAGTLDVPTTPEHSPRQKKKPTPPRCPKPEGLLQWEAEQREKRKAEQAAANDNDAAADDETVDSDVRISLMLADRMAGTFLYEHGGKGWRVYLDGRWEACATGEETEIAKVIGPAILKEALGSTASDPDAAGRMIRLAKRAMSAAGVSAALQLARSDRRLAARPADFDQDPDLLNVANGVIHLPSGELRPHSPDMRMVRQSPVEYKPDAQAPQWLRFLDEISCHDADWIDYLRRALAYTLSGRVNEEMLFFMLGRGANGKSVLVNVLRAVLGPFVGSVPTSFLATSKNDDKEGASPVKASLQGLRMALANEVEAGSKLSSQTVKEVTSTEAIAARHLYKDLFNFTPTHKLWVRGNHKPIITDNDEGIWRRIALIPFERNFSPDEQDKRLEERLLSEREGILAWLVAGYAEYQRHGLRPARRVAAASAAYRVESDLIGQWLDEEALIDPSMTCAKDEAYASYIEWCGRQGVGAMSKTSLTRALDERGIAASKTTSAPRIPIYKGFCITSQHRPF</sequence>
<gene>
    <name evidence="6" type="ORF">LH706_12170</name>
</gene>
<dbReference type="PANTHER" id="PTHR35372:SF2">
    <property type="entry name" value="SF3 HELICASE DOMAIN-CONTAINING PROTEIN"/>
    <property type="match status" value="1"/>
</dbReference>